<sequence length="203" mass="22831">MRKLLVGIWLLLLVIAIGGLFWYNEYRYTLPTPVPVNYKAVNSGTLIKLPNGIKRANARPVLLHFFNPDCPCSRFNLKHVKSLIAQYGNEVDFAVVLVTKKKITQQEVQQKYDLNVPVFKDAALAAACGVYSTPQAVILNAKNQLMYRGNYNSSRYCTDKKTEYARMALTDVLQHMPVATLPMATKAYGCSLAENLKAERNVQ</sequence>
<evidence type="ECO:0000313" key="3">
    <source>
        <dbReference type="Proteomes" id="UP000434850"/>
    </source>
</evidence>
<accession>A0A6I4IAD0</accession>
<gene>
    <name evidence="2" type="ORF">GO816_07315</name>
</gene>
<organism evidence="2 3">
    <name type="scientific">Mucilaginibacter aquatilis</name>
    <dbReference type="NCBI Taxonomy" id="1517760"/>
    <lineage>
        <taxon>Bacteria</taxon>
        <taxon>Pseudomonadati</taxon>
        <taxon>Bacteroidota</taxon>
        <taxon>Sphingobacteriia</taxon>
        <taxon>Sphingobacteriales</taxon>
        <taxon>Sphingobacteriaceae</taxon>
        <taxon>Mucilaginibacter</taxon>
    </lineage>
</organism>
<dbReference type="OrthoDB" id="8897581at2"/>
<reference evidence="2 3" key="1">
    <citation type="submission" date="2019-12" db="EMBL/GenBank/DDBJ databases">
        <title>Mucilaginibacter sp. HME9299 genome sequencing and assembly.</title>
        <authorList>
            <person name="Kang H."/>
            <person name="Kim H."/>
            <person name="Joh K."/>
        </authorList>
    </citation>
    <scope>NUCLEOTIDE SEQUENCE [LARGE SCALE GENOMIC DNA]</scope>
    <source>
        <strain evidence="2 3">HME9299</strain>
    </source>
</reference>
<dbReference type="AlphaFoldDB" id="A0A6I4IAD0"/>
<dbReference type="InterPro" id="IPR045494">
    <property type="entry name" value="DUF6436"/>
</dbReference>
<comment type="caution">
    <text evidence="2">The sequence shown here is derived from an EMBL/GenBank/DDBJ whole genome shotgun (WGS) entry which is preliminary data.</text>
</comment>
<feature type="domain" description="DUF6436" evidence="1">
    <location>
        <begin position="48"/>
        <end position="190"/>
    </location>
</feature>
<evidence type="ECO:0000313" key="2">
    <source>
        <dbReference type="EMBL" id="MVN90928.1"/>
    </source>
</evidence>
<dbReference type="Proteomes" id="UP000434850">
    <property type="component" value="Unassembled WGS sequence"/>
</dbReference>
<dbReference type="RefSeq" id="WP_157540691.1">
    <property type="nucleotide sequence ID" value="NZ_WQLA01000002.1"/>
</dbReference>
<name>A0A6I4IAD0_9SPHI</name>
<protein>
    <submittedName>
        <fullName evidence="2">Thioredoxin fold domain-containing protein</fullName>
    </submittedName>
</protein>
<dbReference type="Pfam" id="PF20029">
    <property type="entry name" value="DUF6436"/>
    <property type="match status" value="1"/>
</dbReference>
<dbReference type="InterPro" id="IPR036249">
    <property type="entry name" value="Thioredoxin-like_sf"/>
</dbReference>
<dbReference type="SUPFAM" id="SSF52833">
    <property type="entry name" value="Thioredoxin-like"/>
    <property type="match status" value="1"/>
</dbReference>
<proteinExistence type="predicted"/>
<evidence type="ECO:0000259" key="1">
    <source>
        <dbReference type="Pfam" id="PF20029"/>
    </source>
</evidence>
<dbReference type="EMBL" id="WQLA01000002">
    <property type="protein sequence ID" value="MVN90928.1"/>
    <property type="molecule type" value="Genomic_DNA"/>
</dbReference>
<keyword evidence="3" id="KW-1185">Reference proteome</keyword>
<dbReference type="Gene3D" id="3.40.30.10">
    <property type="entry name" value="Glutaredoxin"/>
    <property type="match status" value="1"/>
</dbReference>